<reference evidence="2" key="1">
    <citation type="submission" date="2021-02" db="EMBL/GenBank/DDBJ databases">
        <authorList>
            <person name="Nowell W R."/>
        </authorList>
    </citation>
    <scope>NUCLEOTIDE SEQUENCE</scope>
</reference>
<feature type="compositionally biased region" description="Polar residues" evidence="1">
    <location>
        <begin position="74"/>
        <end position="84"/>
    </location>
</feature>
<feature type="non-terminal residue" evidence="2">
    <location>
        <position position="392"/>
    </location>
</feature>
<gene>
    <name evidence="2" type="ORF">GPM918_LOCUS12373</name>
    <name evidence="3" type="ORF">SRO942_LOCUS12374</name>
</gene>
<proteinExistence type="predicted"/>
<sequence>MSNSTSTPPDPSDTTAALRPDDIDQQELANFDMNHDDPDPQQMLLSSVDNLHVPAAIPAASSTPFRQPAVYLQQSRPDTHTTPLNKRKNANDTNESEENGRNNYRYHKKVYIPTDKQSNGANNAQNIRENQSTTTSNNYDQFNRQQQQLQNNSPLQRRYPFQPRQTYYPTYQNNYSGNNMRYQQRNYEPNNYRSQNNENNEITRQAERFAETRYPFSPYVLHFTSTVNEKEVIKQLVKHMKDTDNFDLQIAAYRKSQVNCPDNEYNILLFVATTESFAYLLNADKGLPQLDNKTYQLKTPSIPPQLSAVIQNVGFDIDIDEFSENVKELYPEIVNLVRLKNRTQRDLKLVKAEFNSVTARNAVLQAKDMTVNYMRFQVVEYLALARVLVCSR</sequence>
<evidence type="ECO:0000256" key="1">
    <source>
        <dbReference type="SAM" id="MobiDB-lite"/>
    </source>
</evidence>
<protein>
    <submittedName>
        <fullName evidence="2">Uncharacterized protein</fullName>
    </submittedName>
</protein>
<evidence type="ECO:0000313" key="2">
    <source>
        <dbReference type="EMBL" id="CAF0973680.1"/>
    </source>
</evidence>
<dbReference type="OrthoDB" id="10022108at2759"/>
<dbReference type="EMBL" id="CAJOBC010002697">
    <property type="protein sequence ID" value="CAF3746603.1"/>
    <property type="molecule type" value="Genomic_DNA"/>
</dbReference>
<keyword evidence="4" id="KW-1185">Reference proteome</keyword>
<dbReference type="Proteomes" id="UP000681722">
    <property type="component" value="Unassembled WGS sequence"/>
</dbReference>
<evidence type="ECO:0000313" key="3">
    <source>
        <dbReference type="EMBL" id="CAF3746603.1"/>
    </source>
</evidence>
<organism evidence="2 4">
    <name type="scientific">Didymodactylos carnosus</name>
    <dbReference type="NCBI Taxonomy" id="1234261"/>
    <lineage>
        <taxon>Eukaryota</taxon>
        <taxon>Metazoa</taxon>
        <taxon>Spiralia</taxon>
        <taxon>Gnathifera</taxon>
        <taxon>Rotifera</taxon>
        <taxon>Eurotatoria</taxon>
        <taxon>Bdelloidea</taxon>
        <taxon>Philodinida</taxon>
        <taxon>Philodinidae</taxon>
        <taxon>Didymodactylos</taxon>
    </lineage>
</organism>
<feature type="region of interest" description="Disordered" evidence="1">
    <location>
        <begin position="1"/>
        <end position="43"/>
    </location>
</feature>
<accession>A0A814ETR5</accession>
<name>A0A814ETR5_9BILA</name>
<comment type="caution">
    <text evidence="2">The sequence shown here is derived from an EMBL/GenBank/DDBJ whole genome shotgun (WGS) entry which is preliminary data.</text>
</comment>
<feature type="compositionally biased region" description="Low complexity" evidence="1">
    <location>
        <begin position="1"/>
        <end position="15"/>
    </location>
</feature>
<dbReference type="EMBL" id="CAJNOQ010002697">
    <property type="protein sequence ID" value="CAF0973680.1"/>
    <property type="molecule type" value="Genomic_DNA"/>
</dbReference>
<dbReference type="Proteomes" id="UP000663829">
    <property type="component" value="Unassembled WGS sequence"/>
</dbReference>
<feature type="region of interest" description="Disordered" evidence="1">
    <location>
        <begin position="74"/>
        <end position="105"/>
    </location>
</feature>
<evidence type="ECO:0000313" key="4">
    <source>
        <dbReference type="Proteomes" id="UP000663829"/>
    </source>
</evidence>
<dbReference type="AlphaFoldDB" id="A0A814ETR5"/>